<accession>A0A0K1Q296</accession>
<keyword evidence="1" id="KW-0378">Hydrolase</keyword>
<dbReference type="InterPro" id="IPR050287">
    <property type="entry name" value="MTA/SAH_deaminase"/>
</dbReference>
<evidence type="ECO:0000259" key="2">
    <source>
        <dbReference type="Pfam" id="PF01979"/>
    </source>
</evidence>
<dbReference type="OrthoDB" id="9807210at2"/>
<evidence type="ECO:0000313" key="4">
    <source>
        <dbReference type="Proteomes" id="UP000064967"/>
    </source>
</evidence>
<dbReference type="AlphaFoldDB" id="A0A0K1Q296"/>
<dbReference type="SUPFAM" id="SSF51556">
    <property type="entry name" value="Metallo-dependent hydrolases"/>
    <property type="match status" value="1"/>
</dbReference>
<organism evidence="3 4">
    <name type="scientific">Labilithrix luteola</name>
    <dbReference type="NCBI Taxonomy" id="1391654"/>
    <lineage>
        <taxon>Bacteria</taxon>
        <taxon>Pseudomonadati</taxon>
        <taxon>Myxococcota</taxon>
        <taxon>Polyangia</taxon>
        <taxon>Polyangiales</taxon>
        <taxon>Labilitrichaceae</taxon>
        <taxon>Labilithrix</taxon>
    </lineage>
</organism>
<dbReference type="SUPFAM" id="SSF51338">
    <property type="entry name" value="Composite domain of metallo-dependent hydrolases"/>
    <property type="match status" value="1"/>
</dbReference>
<proteinExistence type="predicted"/>
<sequence length="416" mass="44522">MSVRLFHADHVLPGDGPSIADGAVVVAARGHELPEGSVVDVGRATEVVPRHSGADVVRAKGVVFPGLVNAHTHLELSSMRGRVPGGRGFVAWVTGLIGTRREMAPEEDAEGVALAMDELVQSATVAVGDVTNTLAAVTSLARRGIGGAVFHEVFGHDRASVLRRVEGLRVEREERVSQWPTSDLTYAPAPHTLYTTHPDAVRALLDGARARGVKTSLHMAEHASERRAIEHDDGPVPEWLLGMTKHRPAFPKKPLFDYADELGALSPDVLLVHLTDARLEELVRVREKGAPVVLCPRSNLTIESRLPPLLAVREAGIAPALGTDSLASSPSLDVLGEAKALADRFPSVPAWELFQMASWNGARALGRADLGRFAKGTRPGVFVVDASIQGDPAAFMLANLRLPRRQLASRFSESQG</sequence>
<gene>
    <name evidence="3" type="ORF">AKJ09_06557</name>
</gene>
<evidence type="ECO:0000256" key="1">
    <source>
        <dbReference type="ARBA" id="ARBA00022801"/>
    </source>
</evidence>
<evidence type="ECO:0000313" key="3">
    <source>
        <dbReference type="EMBL" id="AKU99893.1"/>
    </source>
</evidence>
<feature type="domain" description="Amidohydrolase-related" evidence="2">
    <location>
        <begin position="62"/>
        <end position="391"/>
    </location>
</feature>
<keyword evidence="4" id="KW-1185">Reference proteome</keyword>
<dbReference type="EMBL" id="CP012333">
    <property type="protein sequence ID" value="AKU99893.1"/>
    <property type="molecule type" value="Genomic_DNA"/>
</dbReference>
<dbReference type="RefSeq" id="WP_146651273.1">
    <property type="nucleotide sequence ID" value="NZ_CP012333.1"/>
</dbReference>
<dbReference type="InterPro" id="IPR032466">
    <property type="entry name" value="Metal_Hydrolase"/>
</dbReference>
<dbReference type="Gene3D" id="3.20.20.140">
    <property type="entry name" value="Metal-dependent hydrolases"/>
    <property type="match status" value="1"/>
</dbReference>
<dbReference type="GO" id="GO:0016810">
    <property type="term" value="F:hydrolase activity, acting on carbon-nitrogen (but not peptide) bonds"/>
    <property type="evidence" value="ECO:0007669"/>
    <property type="project" value="InterPro"/>
</dbReference>
<dbReference type="InterPro" id="IPR011059">
    <property type="entry name" value="Metal-dep_hydrolase_composite"/>
</dbReference>
<reference evidence="3 4" key="1">
    <citation type="submission" date="2015-08" db="EMBL/GenBank/DDBJ databases">
        <authorList>
            <person name="Babu N.S."/>
            <person name="Beckwith C.J."/>
            <person name="Beseler K.G."/>
            <person name="Brison A."/>
            <person name="Carone J.V."/>
            <person name="Caskin T.P."/>
            <person name="Diamond M."/>
            <person name="Durham M.E."/>
            <person name="Foxe J.M."/>
            <person name="Go M."/>
            <person name="Henderson B.A."/>
            <person name="Jones I.B."/>
            <person name="McGettigan J.A."/>
            <person name="Micheletti S.J."/>
            <person name="Nasrallah M.E."/>
            <person name="Ortiz D."/>
            <person name="Piller C.R."/>
            <person name="Privatt S.R."/>
            <person name="Schneider S.L."/>
            <person name="Sharp S."/>
            <person name="Smith T.C."/>
            <person name="Stanton J.D."/>
            <person name="Ullery H.E."/>
            <person name="Wilson R.J."/>
            <person name="Serrano M.G."/>
            <person name="Buck G."/>
            <person name="Lee V."/>
            <person name="Wang Y."/>
            <person name="Carvalho R."/>
            <person name="Voegtly L."/>
            <person name="Shi R."/>
            <person name="Duckworth R."/>
            <person name="Johnson A."/>
            <person name="Loviza R."/>
            <person name="Walstead R."/>
            <person name="Shah Z."/>
            <person name="Kiflezghi M."/>
            <person name="Wade K."/>
            <person name="Ball S.L."/>
            <person name="Bradley K.W."/>
            <person name="Asai D.J."/>
            <person name="Bowman C.A."/>
            <person name="Russell D.A."/>
            <person name="Pope W.H."/>
            <person name="Jacobs-Sera D."/>
            <person name="Hendrix R.W."/>
            <person name="Hatfull G.F."/>
        </authorList>
    </citation>
    <scope>NUCLEOTIDE SEQUENCE [LARGE SCALE GENOMIC DNA]</scope>
    <source>
        <strain evidence="3 4">DSM 27648</strain>
    </source>
</reference>
<dbReference type="Pfam" id="PF01979">
    <property type="entry name" value="Amidohydro_1"/>
    <property type="match status" value="1"/>
</dbReference>
<dbReference type="Proteomes" id="UP000064967">
    <property type="component" value="Chromosome"/>
</dbReference>
<dbReference type="InterPro" id="IPR006680">
    <property type="entry name" value="Amidohydro-rel"/>
</dbReference>
<protein>
    <submittedName>
        <fullName evidence="3">Adenosine deaminase</fullName>
    </submittedName>
</protein>
<dbReference type="PANTHER" id="PTHR43794">
    <property type="entry name" value="AMINOHYDROLASE SSNA-RELATED"/>
    <property type="match status" value="1"/>
</dbReference>
<dbReference type="STRING" id="1391654.AKJ09_06557"/>
<dbReference type="PANTHER" id="PTHR43794:SF11">
    <property type="entry name" value="AMIDOHYDROLASE-RELATED DOMAIN-CONTAINING PROTEIN"/>
    <property type="match status" value="1"/>
</dbReference>
<dbReference type="KEGG" id="llu:AKJ09_06557"/>
<name>A0A0K1Q296_9BACT</name>